<comment type="caution">
    <text evidence="2">The sequence shown here is derived from an EMBL/GenBank/DDBJ whole genome shotgun (WGS) entry which is preliminary data.</text>
</comment>
<dbReference type="PROSITE" id="PS51318">
    <property type="entry name" value="TAT"/>
    <property type="match status" value="1"/>
</dbReference>
<dbReference type="PANTHER" id="PTHR35399">
    <property type="entry name" value="SLR8030 PROTEIN"/>
    <property type="match status" value="1"/>
</dbReference>
<name>A0AAP3UY69_9PROT</name>
<dbReference type="InterPro" id="IPR008557">
    <property type="entry name" value="PhoX"/>
</dbReference>
<keyword evidence="3" id="KW-1185">Reference proteome</keyword>
<feature type="region of interest" description="Disordered" evidence="1">
    <location>
        <begin position="1"/>
        <end position="26"/>
    </location>
</feature>
<organism evidence="2 3">
    <name type="scientific">Marinimicrococcus flavescens</name>
    <dbReference type="NCBI Taxonomy" id="3031815"/>
    <lineage>
        <taxon>Bacteria</taxon>
        <taxon>Pseudomonadati</taxon>
        <taxon>Pseudomonadota</taxon>
        <taxon>Alphaproteobacteria</taxon>
        <taxon>Geminicoccales</taxon>
        <taxon>Geminicoccaceae</taxon>
        <taxon>Marinimicrococcus</taxon>
    </lineage>
</organism>
<evidence type="ECO:0000256" key="1">
    <source>
        <dbReference type="SAM" id="MobiDB-lite"/>
    </source>
</evidence>
<dbReference type="AlphaFoldDB" id="A0AAP3UY69"/>
<dbReference type="PANTHER" id="PTHR35399:SF2">
    <property type="entry name" value="DUF839 DOMAIN-CONTAINING PROTEIN"/>
    <property type="match status" value="1"/>
</dbReference>
<dbReference type="Pfam" id="PF05787">
    <property type="entry name" value="PhoX"/>
    <property type="match status" value="1"/>
</dbReference>
<reference evidence="2 3" key="1">
    <citation type="submission" date="2023-03" db="EMBL/GenBank/DDBJ databases">
        <title>YIM 152171 draft genome.</title>
        <authorList>
            <person name="Yang Z."/>
        </authorList>
    </citation>
    <scope>NUCLEOTIDE SEQUENCE [LARGE SCALE GENOMIC DNA]</scope>
    <source>
        <strain evidence="2 3">YIM 152171</strain>
    </source>
</reference>
<dbReference type="SUPFAM" id="SSF63829">
    <property type="entry name" value="Calcium-dependent phosphotriesterase"/>
    <property type="match status" value="1"/>
</dbReference>
<gene>
    <name evidence="2" type="ORF">PZ740_02400</name>
</gene>
<proteinExistence type="predicted"/>
<dbReference type="EMBL" id="JARGEQ010000016">
    <property type="protein sequence ID" value="MDF1585231.1"/>
    <property type="molecule type" value="Genomic_DNA"/>
</dbReference>
<evidence type="ECO:0000313" key="3">
    <source>
        <dbReference type="Proteomes" id="UP001301140"/>
    </source>
</evidence>
<feature type="compositionally biased region" description="Basic and acidic residues" evidence="1">
    <location>
        <begin position="9"/>
        <end position="18"/>
    </location>
</feature>
<evidence type="ECO:0000313" key="2">
    <source>
        <dbReference type="EMBL" id="MDF1585231.1"/>
    </source>
</evidence>
<dbReference type="RefSeq" id="WP_327787645.1">
    <property type="nucleotide sequence ID" value="NZ_JARGEQ010000016.1"/>
</dbReference>
<dbReference type="Proteomes" id="UP001301140">
    <property type="component" value="Unassembled WGS sequence"/>
</dbReference>
<sequence length="655" mass="71170">MNDTPTRARAFEESEDAGRNPTANPTMGEIVARRFGRRELLRGVLATTAITAALGPMALASSARAAAGGGPGFDFEELEAGVDEHHHVAPGHDAQVLIRWGDPVLPEAPSFDPMAQSEAAQRRQFGYNNDFVGYFPIDGSSGHGLLAVNHEYTNEELMFPGAAARITREGRLGYLTRELAMVEMAAHGGSIIEVRKGEGGWEVVPGSRFARRITASGTVMELTGPAAGHSRLRTGADPSGREVLGMINNCAGGVTPWGTWLSAEENFHGYFTGELPEGHAEARNYARYGVPGNSYGWGRHVERFDLAKEPNEPNRFGWMVEIDPYDPGAIPKKRTALGRFKHEGANTILSRDGRVVAYMGDDERFDYIYRFVTAGRYDPDDRAANMDLLDEGTLSVARFDEDGSMEWLPLVFGEGPLTPQNGFESQADVVIETRRAADLLGATKMDRPEDVEPNPRTRKVYAMLTNNTKRKADQTDAANPRADNRFGHIIEMTPPGGDHAADRWSWDILVRCGDPSIAEVGATFAAGTSEHGWFGMPDNCAFDAAGRLWVATDGNSALKTGRSDGLWAVETEGEGRGTSRHFFRCPVGAEMCGPSFTPDGRTLFLAVQHPGEEDAQGNEGTFETPATRWPDFEEGMPPRPSVVVVVRKDGGVIAG</sequence>
<accession>A0AAP3UY69</accession>
<protein>
    <submittedName>
        <fullName evidence="2">PhoX family phosphatase</fullName>
    </submittedName>
</protein>
<dbReference type="InterPro" id="IPR006311">
    <property type="entry name" value="TAT_signal"/>
</dbReference>